<dbReference type="EMBL" id="AP014958">
    <property type="protein sequence ID" value="BAS80889.1"/>
    <property type="molecule type" value="Genomic_DNA"/>
</dbReference>
<dbReference type="AlphaFoldDB" id="A0A0N7KG32"/>
<evidence type="ECO:0000313" key="1">
    <source>
        <dbReference type="EMBL" id="BAS80889.1"/>
    </source>
</evidence>
<accession>A0A0N7KG32</accession>
<name>A0A0N7KG32_ORYSJ</name>
<dbReference type="Gramene" id="Os02t0744666-00">
    <property type="protein sequence ID" value="Os02t0744666-00"/>
    <property type="gene ID" value="Os02g0744666"/>
</dbReference>
<organism evidence="1 2">
    <name type="scientific">Oryza sativa subsp. japonica</name>
    <name type="common">Rice</name>
    <dbReference type="NCBI Taxonomy" id="39947"/>
    <lineage>
        <taxon>Eukaryota</taxon>
        <taxon>Viridiplantae</taxon>
        <taxon>Streptophyta</taxon>
        <taxon>Embryophyta</taxon>
        <taxon>Tracheophyta</taxon>
        <taxon>Spermatophyta</taxon>
        <taxon>Magnoliopsida</taxon>
        <taxon>Liliopsida</taxon>
        <taxon>Poales</taxon>
        <taxon>Poaceae</taxon>
        <taxon>BOP clade</taxon>
        <taxon>Oryzoideae</taxon>
        <taxon>Oryzeae</taxon>
        <taxon>Oryzinae</taxon>
        <taxon>Oryza</taxon>
        <taxon>Oryza sativa</taxon>
    </lineage>
</organism>
<dbReference type="InParanoid" id="A0A0N7KG32"/>
<reference evidence="1 2" key="2">
    <citation type="journal article" date="2013" name="Plant Cell Physiol.">
        <title>Rice Annotation Project Database (RAP-DB): an integrative and interactive database for rice genomics.</title>
        <authorList>
            <person name="Sakai H."/>
            <person name="Lee S.S."/>
            <person name="Tanaka T."/>
            <person name="Numa H."/>
            <person name="Kim J."/>
            <person name="Kawahara Y."/>
            <person name="Wakimoto H."/>
            <person name="Yang C.C."/>
            <person name="Iwamoto M."/>
            <person name="Abe T."/>
            <person name="Yamada Y."/>
            <person name="Muto A."/>
            <person name="Inokuchi H."/>
            <person name="Ikemura T."/>
            <person name="Matsumoto T."/>
            <person name="Sasaki T."/>
            <person name="Itoh T."/>
        </authorList>
    </citation>
    <scope>NUCLEOTIDE SEQUENCE [LARGE SCALE GENOMIC DNA]</scope>
    <source>
        <strain evidence="2">cv. Nipponbare</strain>
    </source>
</reference>
<protein>
    <submittedName>
        <fullName evidence="1">Os02g0744666 protein</fullName>
    </submittedName>
</protein>
<gene>
    <name evidence="1" type="ordered locus">Os02g0744666</name>
    <name evidence="1" type="ORF">OSNPB_020744666</name>
</gene>
<proteinExistence type="predicted"/>
<dbReference type="Proteomes" id="UP000059680">
    <property type="component" value="Chromosome 2"/>
</dbReference>
<sequence length="74" mass="8292">MIAVGMRISSHKGICTSGKKTFIGSSTLKKKKVKNVDMILRAMKKSYVMYNFFQNETFCSNTVSMHQFPGCCAT</sequence>
<evidence type="ECO:0000313" key="2">
    <source>
        <dbReference type="Proteomes" id="UP000059680"/>
    </source>
</evidence>
<keyword evidence="2" id="KW-1185">Reference proteome</keyword>
<reference evidence="2" key="1">
    <citation type="journal article" date="2005" name="Nature">
        <title>The map-based sequence of the rice genome.</title>
        <authorList>
            <consortium name="International rice genome sequencing project (IRGSP)"/>
            <person name="Matsumoto T."/>
            <person name="Wu J."/>
            <person name="Kanamori H."/>
            <person name="Katayose Y."/>
            <person name="Fujisawa M."/>
            <person name="Namiki N."/>
            <person name="Mizuno H."/>
            <person name="Yamamoto K."/>
            <person name="Antonio B.A."/>
            <person name="Baba T."/>
            <person name="Sakata K."/>
            <person name="Nagamura Y."/>
            <person name="Aoki H."/>
            <person name="Arikawa K."/>
            <person name="Arita K."/>
            <person name="Bito T."/>
            <person name="Chiden Y."/>
            <person name="Fujitsuka N."/>
            <person name="Fukunaka R."/>
            <person name="Hamada M."/>
            <person name="Harada C."/>
            <person name="Hayashi A."/>
            <person name="Hijishita S."/>
            <person name="Honda M."/>
            <person name="Hosokawa S."/>
            <person name="Ichikawa Y."/>
            <person name="Idonuma A."/>
            <person name="Iijima M."/>
            <person name="Ikeda M."/>
            <person name="Ikeno M."/>
            <person name="Ito K."/>
            <person name="Ito S."/>
            <person name="Ito T."/>
            <person name="Ito Y."/>
            <person name="Ito Y."/>
            <person name="Iwabuchi A."/>
            <person name="Kamiya K."/>
            <person name="Karasawa W."/>
            <person name="Kurita K."/>
            <person name="Katagiri S."/>
            <person name="Kikuta A."/>
            <person name="Kobayashi H."/>
            <person name="Kobayashi N."/>
            <person name="Machita K."/>
            <person name="Maehara T."/>
            <person name="Masukawa M."/>
            <person name="Mizubayashi T."/>
            <person name="Mukai Y."/>
            <person name="Nagasaki H."/>
            <person name="Nagata Y."/>
            <person name="Naito S."/>
            <person name="Nakashima M."/>
            <person name="Nakama Y."/>
            <person name="Nakamichi Y."/>
            <person name="Nakamura M."/>
            <person name="Meguro A."/>
            <person name="Negishi M."/>
            <person name="Ohta I."/>
            <person name="Ohta T."/>
            <person name="Okamoto M."/>
            <person name="Ono N."/>
            <person name="Saji S."/>
            <person name="Sakaguchi M."/>
            <person name="Sakai K."/>
            <person name="Shibata M."/>
            <person name="Shimokawa T."/>
            <person name="Song J."/>
            <person name="Takazaki Y."/>
            <person name="Terasawa K."/>
            <person name="Tsugane M."/>
            <person name="Tsuji K."/>
            <person name="Ueda S."/>
            <person name="Waki K."/>
            <person name="Yamagata H."/>
            <person name="Yamamoto M."/>
            <person name="Yamamoto S."/>
            <person name="Yamane H."/>
            <person name="Yoshiki S."/>
            <person name="Yoshihara R."/>
            <person name="Yukawa K."/>
            <person name="Zhong H."/>
            <person name="Yano M."/>
            <person name="Yuan Q."/>
            <person name="Ouyang S."/>
            <person name="Liu J."/>
            <person name="Jones K.M."/>
            <person name="Gansberger K."/>
            <person name="Moffat K."/>
            <person name="Hill J."/>
            <person name="Bera J."/>
            <person name="Fadrosh D."/>
            <person name="Jin S."/>
            <person name="Johri S."/>
            <person name="Kim M."/>
            <person name="Overton L."/>
            <person name="Reardon M."/>
            <person name="Tsitrin T."/>
            <person name="Vuong H."/>
            <person name="Weaver B."/>
            <person name="Ciecko A."/>
            <person name="Tallon L."/>
            <person name="Jackson J."/>
            <person name="Pai G."/>
            <person name="Aken S.V."/>
            <person name="Utterback T."/>
            <person name="Reidmuller S."/>
            <person name="Feldblyum T."/>
            <person name="Hsiao J."/>
            <person name="Zismann V."/>
            <person name="Iobst S."/>
            <person name="de Vazeille A.R."/>
            <person name="Buell C.R."/>
            <person name="Ying K."/>
            <person name="Li Y."/>
            <person name="Lu T."/>
            <person name="Huang Y."/>
            <person name="Zhao Q."/>
            <person name="Feng Q."/>
            <person name="Zhang L."/>
            <person name="Zhu J."/>
            <person name="Weng Q."/>
            <person name="Mu J."/>
            <person name="Lu Y."/>
            <person name="Fan D."/>
            <person name="Liu Y."/>
            <person name="Guan J."/>
            <person name="Zhang Y."/>
            <person name="Yu S."/>
            <person name="Liu X."/>
            <person name="Zhang Y."/>
            <person name="Hong G."/>
            <person name="Han B."/>
            <person name="Choisne N."/>
            <person name="Demange N."/>
            <person name="Orjeda G."/>
            <person name="Samain S."/>
            <person name="Cattolico L."/>
            <person name="Pelletier E."/>
            <person name="Couloux A."/>
            <person name="Segurens B."/>
            <person name="Wincker P."/>
            <person name="D'Hont A."/>
            <person name="Scarpelli C."/>
            <person name="Weissenbach J."/>
            <person name="Salanoubat M."/>
            <person name="Quetier F."/>
            <person name="Yu Y."/>
            <person name="Kim H.R."/>
            <person name="Rambo T."/>
            <person name="Currie J."/>
            <person name="Collura K."/>
            <person name="Luo M."/>
            <person name="Yang T."/>
            <person name="Ammiraju J.S.S."/>
            <person name="Engler F."/>
            <person name="Soderlund C."/>
            <person name="Wing R.A."/>
            <person name="Palmer L.E."/>
            <person name="de la Bastide M."/>
            <person name="Spiegel L."/>
            <person name="Nascimento L."/>
            <person name="Zutavern T."/>
            <person name="O'Shaughnessy A."/>
            <person name="Dike S."/>
            <person name="Dedhia N."/>
            <person name="Preston R."/>
            <person name="Balija V."/>
            <person name="McCombie W.R."/>
            <person name="Chow T."/>
            <person name="Chen H."/>
            <person name="Chung M."/>
            <person name="Chen C."/>
            <person name="Shaw J."/>
            <person name="Wu H."/>
            <person name="Hsiao K."/>
            <person name="Chao Y."/>
            <person name="Chu M."/>
            <person name="Cheng C."/>
            <person name="Hour A."/>
            <person name="Lee P."/>
            <person name="Lin S."/>
            <person name="Lin Y."/>
            <person name="Liou J."/>
            <person name="Liu S."/>
            <person name="Hsing Y."/>
            <person name="Raghuvanshi S."/>
            <person name="Mohanty A."/>
            <person name="Bharti A.K."/>
            <person name="Gaur A."/>
            <person name="Gupta V."/>
            <person name="Kumar D."/>
            <person name="Ravi V."/>
            <person name="Vij S."/>
            <person name="Kapur A."/>
            <person name="Khurana P."/>
            <person name="Khurana P."/>
            <person name="Khurana J.P."/>
            <person name="Tyagi A.K."/>
            <person name="Gaikwad K."/>
            <person name="Singh A."/>
            <person name="Dalal V."/>
            <person name="Srivastava S."/>
            <person name="Dixit A."/>
            <person name="Pal A.K."/>
            <person name="Ghazi I.A."/>
            <person name="Yadav M."/>
            <person name="Pandit A."/>
            <person name="Bhargava A."/>
            <person name="Sureshbabu K."/>
            <person name="Batra K."/>
            <person name="Sharma T.R."/>
            <person name="Mohapatra T."/>
            <person name="Singh N.K."/>
            <person name="Messing J."/>
            <person name="Nelson A.B."/>
            <person name="Fuks G."/>
            <person name="Kavchok S."/>
            <person name="Keizer G."/>
            <person name="Linton E."/>
            <person name="Llaca V."/>
            <person name="Song R."/>
            <person name="Tanyolac B."/>
            <person name="Young S."/>
            <person name="Ho-Il K."/>
            <person name="Hahn J.H."/>
            <person name="Sangsakoo G."/>
            <person name="Vanavichit A."/>
            <person name="de Mattos Luiz.A.T."/>
            <person name="Zimmer P.D."/>
            <person name="Malone G."/>
            <person name="Dellagostin O."/>
            <person name="de Oliveira A.C."/>
            <person name="Bevan M."/>
            <person name="Bancroft I."/>
            <person name="Minx P."/>
            <person name="Cordum H."/>
            <person name="Wilson R."/>
            <person name="Cheng Z."/>
            <person name="Jin W."/>
            <person name="Jiang J."/>
            <person name="Leong S.A."/>
            <person name="Iwama H."/>
            <person name="Gojobori T."/>
            <person name="Itoh T."/>
            <person name="Niimura Y."/>
            <person name="Fujii Y."/>
            <person name="Habara T."/>
            <person name="Sakai H."/>
            <person name="Sato Y."/>
            <person name="Wilson G."/>
            <person name="Kumar K."/>
            <person name="McCouch S."/>
            <person name="Juretic N."/>
            <person name="Hoen D."/>
            <person name="Wright S."/>
            <person name="Bruskiewich R."/>
            <person name="Bureau T."/>
            <person name="Miyao A."/>
            <person name="Hirochika H."/>
            <person name="Nishikawa T."/>
            <person name="Kadowaki K."/>
            <person name="Sugiura M."/>
            <person name="Burr B."/>
            <person name="Sasaki T."/>
        </authorList>
    </citation>
    <scope>NUCLEOTIDE SEQUENCE [LARGE SCALE GENOMIC DNA]</scope>
    <source>
        <strain evidence="2">cv. Nipponbare</strain>
    </source>
</reference>
<reference evidence="1 2" key="3">
    <citation type="journal article" date="2013" name="Rice">
        <title>Improvement of the Oryza sativa Nipponbare reference genome using next generation sequence and optical map data.</title>
        <authorList>
            <person name="Kawahara Y."/>
            <person name="de la Bastide M."/>
            <person name="Hamilton J.P."/>
            <person name="Kanamori H."/>
            <person name="McCombie W.R."/>
            <person name="Ouyang S."/>
            <person name="Schwartz D.C."/>
            <person name="Tanaka T."/>
            <person name="Wu J."/>
            <person name="Zhou S."/>
            <person name="Childs K.L."/>
            <person name="Davidson R.M."/>
            <person name="Lin H."/>
            <person name="Quesada-Ocampo L."/>
            <person name="Vaillancourt B."/>
            <person name="Sakai H."/>
            <person name="Lee S.S."/>
            <person name="Kim J."/>
            <person name="Numa H."/>
            <person name="Itoh T."/>
            <person name="Buell C.R."/>
            <person name="Matsumoto T."/>
        </authorList>
    </citation>
    <scope>NUCLEOTIDE SEQUENCE [LARGE SCALE GENOMIC DNA]</scope>
    <source>
        <strain evidence="2">cv. Nipponbare</strain>
    </source>
</reference>
<dbReference type="PaxDb" id="39947-A0A0N7KG32"/>